<feature type="compositionally biased region" description="Basic residues" evidence="1">
    <location>
        <begin position="575"/>
        <end position="588"/>
    </location>
</feature>
<feature type="compositionally biased region" description="Low complexity" evidence="1">
    <location>
        <begin position="506"/>
        <end position="539"/>
    </location>
</feature>
<feature type="compositionally biased region" description="Basic residues" evidence="1">
    <location>
        <begin position="628"/>
        <end position="641"/>
    </location>
</feature>
<keyword evidence="2" id="KW-1133">Transmembrane helix</keyword>
<keyword evidence="2" id="KW-0812">Transmembrane</keyword>
<feature type="compositionally biased region" description="Basic residues" evidence="1">
    <location>
        <begin position="651"/>
        <end position="671"/>
    </location>
</feature>
<evidence type="ECO:0008006" key="5">
    <source>
        <dbReference type="Google" id="ProtNLM"/>
    </source>
</evidence>
<dbReference type="EMBL" id="JBHTEY010000004">
    <property type="protein sequence ID" value="MFC7615674.1"/>
    <property type="molecule type" value="Genomic_DNA"/>
</dbReference>
<feature type="transmembrane region" description="Helical" evidence="2">
    <location>
        <begin position="12"/>
        <end position="34"/>
    </location>
</feature>
<evidence type="ECO:0000256" key="1">
    <source>
        <dbReference type="SAM" id="MobiDB-lite"/>
    </source>
</evidence>
<organism evidence="3 4">
    <name type="scientific">Actinokineospora soli</name>
    <dbReference type="NCBI Taxonomy" id="1048753"/>
    <lineage>
        <taxon>Bacteria</taxon>
        <taxon>Bacillati</taxon>
        <taxon>Actinomycetota</taxon>
        <taxon>Actinomycetes</taxon>
        <taxon>Pseudonocardiales</taxon>
        <taxon>Pseudonocardiaceae</taxon>
        <taxon>Actinokineospora</taxon>
    </lineage>
</organism>
<evidence type="ECO:0000313" key="4">
    <source>
        <dbReference type="Proteomes" id="UP001596512"/>
    </source>
</evidence>
<proteinExistence type="predicted"/>
<reference evidence="4" key="1">
    <citation type="journal article" date="2019" name="Int. J. Syst. Evol. Microbiol.">
        <title>The Global Catalogue of Microorganisms (GCM) 10K type strain sequencing project: providing services to taxonomists for standard genome sequencing and annotation.</title>
        <authorList>
            <consortium name="The Broad Institute Genomics Platform"/>
            <consortium name="The Broad Institute Genome Sequencing Center for Infectious Disease"/>
            <person name="Wu L."/>
            <person name="Ma J."/>
        </authorList>
    </citation>
    <scope>NUCLEOTIDE SEQUENCE [LARGE SCALE GENOMIC DNA]</scope>
    <source>
        <strain evidence="4">JCM 17695</strain>
    </source>
</reference>
<evidence type="ECO:0000256" key="2">
    <source>
        <dbReference type="SAM" id="Phobius"/>
    </source>
</evidence>
<evidence type="ECO:0000313" key="3">
    <source>
        <dbReference type="EMBL" id="MFC7615674.1"/>
    </source>
</evidence>
<keyword evidence="4" id="KW-1185">Reference proteome</keyword>
<protein>
    <recommendedName>
        <fullName evidence="5">Type 4 fimbrial biogenesis protein PilX N-terminal domain-containing protein</fullName>
    </recommendedName>
</protein>
<accession>A0ABW2TR61</accession>
<comment type="caution">
    <text evidence="3">The sequence shown here is derived from an EMBL/GenBank/DDBJ whole genome shotgun (WGS) entry which is preliminary data.</text>
</comment>
<dbReference type="Proteomes" id="UP001596512">
    <property type="component" value="Unassembled WGS sequence"/>
</dbReference>
<sequence>MKRVDLRDDSGATLIMVLVLVTVMAVGLSALLTLTDTNVRATVALREQAAAVYDADGAMQTAINGIRESAYTGASGQHCFGGSDTMSVPAPSGTGSAAVTCTADPAKVLVHCPSLATCNRPGSAVLTLGRTAGEDGLHIEQPNAGSTFRVHGTIFSNSTIAVDNGTLSTNARVYARGTCTGTIVSTPAPSCDYGSTANPLGDDPGYAPATSVVPPWRALPACTTPDSVVAFEPGYYDDAAGLSAMMAGNSACRRSTWWFKPGVYYFDFHNSGSNANPVLPNAPNVWTVDDGHLVAGTPVNAAGAVVATPSVPAAIPGACQNPIKNAGAVGVQFIFGGDSQFAVKSGQVEICGTYSVTRPPVAVYGLKSGSDTVTTANGAQPTSVTPGAFADATTARLASLEGTYAAGSFASWTTNANTNNQSGQVTTDGYGQTTIPAGSVLVSAKLRVGHRYRPQAGGRPSEALSAIVTPAGAPAFTVPVPAYAGTSPRAKWTQWTSPRSSREPCAPAGSPARRSRSAPSSGSAARKTWTACSSTWSTSPPRCAPGPGASPRARTPGSATPPLRARQHGQQQRQRVLRAGHHLRPERRARRDPEQRRRAGVPVRRRRPQRVGEADRQLQLQRAGDRGARRRPRLRVQRAPRGHAVPDHGHVRASGHARAHRQGRLHRRRPGLAHTRQAAGRGAELVVTRLAGGRCTARPARRPRGSR</sequence>
<name>A0ABW2TR61_9PSEU</name>
<feature type="region of interest" description="Disordered" evidence="1">
    <location>
        <begin position="481"/>
        <end position="685"/>
    </location>
</feature>
<gene>
    <name evidence="3" type="ORF">ACFQV2_21425</name>
</gene>
<keyword evidence="2" id="KW-0472">Membrane</keyword>